<accession>A0AAD4XWR0</accession>
<dbReference type="AlphaFoldDB" id="A0AAD4XWR0"/>
<keyword evidence="2" id="KW-1185">Reference proteome</keyword>
<sequence>MSTSCKGGAGSAPNHNLNFLIPKYIPNICDKLFDGVIKEVVDSDHAGCFIPSFDDITQSHSLVPRAIVGCGLHRGDFKSSFVEFKVAMNPLHTEWSVQEEQDGEVLHDKIKKSQWLNLHADANYNAWVEQWWNCDTSKNSLAVDHRVGNMKKQTGTSVGDHCVPVKLKPLGMPPHKAKTKVAKSLVCGKK</sequence>
<comment type="caution">
    <text evidence="1">The sequence shown here is derived from an EMBL/GenBank/DDBJ whole genome shotgun (WGS) entry which is preliminary data.</text>
</comment>
<name>A0AAD4XWR0_9MAGN</name>
<dbReference type="EMBL" id="JAJJMB010002020">
    <property type="protein sequence ID" value="KAI3954187.1"/>
    <property type="molecule type" value="Genomic_DNA"/>
</dbReference>
<gene>
    <name evidence="1" type="ORF">MKW98_018011</name>
</gene>
<dbReference type="Proteomes" id="UP001202328">
    <property type="component" value="Unassembled WGS sequence"/>
</dbReference>
<proteinExistence type="predicted"/>
<protein>
    <submittedName>
        <fullName evidence="1">Uncharacterized protein</fullName>
    </submittedName>
</protein>
<evidence type="ECO:0000313" key="2">
    <source>
        <dbReference type="Proteomes" id="UP001202328"/>
    </source>
</evidence>
<evidence type="ECO:0000313" key="1">
    <source>
        <dbReference type="EMBL" id="KAI3954187.1"/>
    </source>
</evidence>
<organism evidence="1 2">
    <name type="scientific">Papaver atlanticum</name>
    <dbReference type="NCBI Taxonomy" id="357466"/>
    <lineage>
        <taxon>Eukaryota</taxon>
        <taxon>Viridiplantae</taxon>
        <taxon>Streptophyta</taxon>
        <taxon>Embryophyta</taxon>
        <taxon>Tracheophyta</taxon>
        <taxon>Spermatophyta</taxon>
        <taxon>Magnoliopsida</taxon>
        <taxon>Ranunculales</taxon>
        <taxon>Papaveraceae</taxon>
        <taxon>Papaveroideae</taxon>
        <taxon>Papaver</taxon>
    </lineage>
</organism>
<reference evidence="1" key="1">
    <citation type="submission" date="2022-04" db="EMBL/GenBank/DDBJ databases">
        <title>A functionally conserved STORR gene fusion in Papaver species that diverged 16.8 million years ago.</title>
        <authorList>
            <person name="Catania T."/>
        </authorList>
    </citation>
    <scope>NUCLEOTIDE SEQUENCE</scope>
    <source>
        <strain evidence="1">S-188037</strain>
    </source>
</reference>